<dbReference type="Proteomes" id="UP001187682">
    <property type="component" value="Unassembled WGS sequence"/>
</dbReference>
<keyword evidence="2" id="KW-1185">Reference proteome</keyword>
<accession>A0AAE8MTW0</accession>
<dbReference type="AlphaFoldDB" id="A0AAE8MTW0"/>
<reference evidence="1" key="1">
    <citation type="submission" date="2018-03" db="EMBL/GenBank/DDBJ databases">
        <authorList>
            <person name="Guldener U."/>
        </authorList>
    </citation>
    <scope>NUCLEOTIDE SEQUENCE</scope>
</reference>
<name>A0AAE8MTW0_9PEZI</name>
<evidence type="ECO:0000313" key="2">
    <source>
        <dbReference type="Proteomes" id="UP001187682"/>
    </source>
</evidence>
<sequence length="43" mass="5273">MAVEEALRTHFRFAASHHFEYYRFGQPVVDYKEFFVNFQTSRI</sequence>
<proteinExistence type="predicted"/>
<comment type="caution">
    <text evidence="1">The sequence shown here is derived from an EMBL/GenBank/DDBJ whole genome shotgun (WGS) entry which is preliminary data.</text>
</comment>
<evidence type="ECO:0000313" key="1">
    <source>
        <dbReference type="EMBL" id="SPO00386.1"/>
    </source>
</evidence>
<organism evidence="1 2">
    <name type="scientific">Cephalotrichum gorgonifer</name>
    <dbReference type="NCBI Taxonomy" id="2041049"/>
    <lineage>
        <taxon>Eukaryota</taxon>
        <taxon>Fungi</taxon>
        <taxon>Dikarya</taxon>
        <taxon>Ascomycota</taxon>
        <taxon>Pezizomycotina</taxon>
        <taxon>Sordariomycetes</taxon>
        <taxon>Hypocreomycetidae</taxon>
        <taxon>Microascales</taxon>
        <taxon>Microascaceae</taxon>
        <taxon>Cephalotrichum</taxon>
    </lineage>
</organism>
<dbReference type="EMBL" id="ONZQ02000003">
    <property type="protein sequence ID" value="SPO00386.1"/>
    <property type="molecule type" value="Genomic_DNA"/>
</dbReference>
<protein>
    <submittedName>
        <fullName evidence="1">Uncharacterized protein</fullName>
    </submittedName>
</protein>
<gene>
    <name evidence="1" type="ORF">DNG_03231</name>
</gene>